<dbReference type="Pfam" id="PF20432">
    <property type="entry name" value="Xre-like-HTH"/>
    <property type="match status" value="1"/>
</dbReference>
<evidence type="ECO:0000313" key="4">
    <source>
        <dbReference type="Proteomes" id="UP000689967"/>
    </source>
</evidence>
<name>A0ABS6H6I5_9PROT</name>
<dbReference type="Pfam" id="PF09722">
    <property type="entry name" value="Xre_MbcA_ParS_C"/>
    <property type="match status" value="1"/>
</dbReference>
<dbReference type="EMBL" id="JAERQM010000001">
    <property type="protein sequence ID" value="MBU8542965.1"/>
    <property type="molecule type" value="Genomic_DNA"/>
</dbReference>
<gene>
    <name evidence="3" type="ORF">JJQ90_04575</name>
</gene>
<keyword evidence="4" id="KW-1185">Reference proteome</keyword>
<reference evidence="3 4" key="1">
    <citation type="submission" date="2021-01" db="EMBL/GenBank/DDBJ databases">
        <title>Roseomonas sp. nov, a bacterium isolated from an oil production mixture in Yumen Oilfield.</title>
        <authorList>
            <person name="Wu D."/>
        </authorList>
    </citation>
    <scope>NUCLEOTIDE SEQUENCE [LARGE SCALE GENOMIC DNA]</scope>
    <source>
        <strain evidence="3 4">ROY-5-3</strain>
    </source>
</reference>
<dbReference type="InterPro" id="IPR024467">
    <property type="entry name" value="Xre/MbcA/ParS-like_toxin-bd"/>
</dbReference>
<dbReference type="RefSeq" id="WP_216873253.1">
    <property type="nucleotide sequence ID" value="NZ_JAERQM010000001.1"/>
</dbReference>
<evidence type="ECO:0000259" key="1">
    <source>
        <dbReference type="Pfam" id="PF09722"/>
    </source>
</evidence>
<dbReference type="InterPro" id="IPR046847">
    <property type="entry name" value="Xre-like_HTH"/>
</dbReference>
<comment type="caution">
    <text evidence="3">The sequence shown here is derived from an EMBL/GenBank/DDBJ whole genome shotgun (WGS) entry which is preliminary data.</text>
</comment>
<feature type="domain" description="Antitoxin Xre/MbcA/ParS-like toxin-binding" evidence="1">
    <location>
        <begin position="120"/>
        <end position="169"/>
    </location>
</feature>
<proteinExistence type="predicted"/>
<sequence length="172" mass="18403">MLTNYDAKAVAEVMGIAFLRDSKAAGAGDFVVLRDTGRPASGSERTLAASPALIEKAVERGLPRQALRHVAESLAGGDKAKASSLEFGVVPKTTLERRAQNLSPQESERTERVARLFVHARRALGSEAEARAFMTAPHPALEGRSPVDAARTDLGTRRVEQVLNALEYGLAL</sequence>
<dbReference type="NCBIfam" id="TIGR02293">
    <property type="entry name" value="TAS_TIGR02293"/>
    <property type="match status" value="1"/>
</dbReference>
<evidence type="ECO:0000313" key="3">
    <source>
        <dbReference type="EMBL" id="MBU8542965.1"/>
    </source>
</evidence>
<feature type="domain" description="Antitoxin Xre-like helix-turn-helix" evidence="2">
    <location>
        <begin position="56"/>
        <end position="115"/>
    </location>
</feature>
<protein>
    <submittedName>
        <fullName evidence="3">DUF2384 domain-containing protein</fullName>
    </submittedName>
</protein>
<organism evidence="3 4">
    <name type="scientific">Falsiroseomonas oleicola</name>
    <dbReference type="NCBI Taxonomy" id="2801474"/>
    <lineage>
        <taxon>Bacteria</taxon>
        <taxon>Pseudomonadati</taxon>
        <taxon>Pseudomonadota</taxon>
        <taxon>Alphaproteobacteria</taxon>
        <taxon>Acetobacterales</taxon>
        <taxon>Roseomonadaceae</taxon>
        <taxon>Falsiroseomonas</taxon>
    </lineage>
</organism>
<dbReference type="InterPro" id="IPR011979">
    <property type="entry name" value="Antitox_Xre"/>
</dbReference>
<accession>A0ABS6H6I5</accession>
<dbReference type="Proteomes" id="UP000689967">
    <property type="component" value="Unassembled WGS sequence"/>
</dbReference>
<evidence type="ECO:0000259" key="2">
    <source>
        <dbReference type="Pfam" id="PF20432"/>
    </source>
</evidence>